<protein>
    <submittedName>
        <fullName evidence="1">Uncharacterized protein</fullName>
    </submittedName>
</protein>
<gene>
    <name evidence="1" type="ORF">S06H3_59411</name>
</gene>
<dbReference type="AlphaFoldDB" id="X1NZN1"/>
<sequence length="88" mass="10326">MDKEKRIVKKGTNEWWTTIAMLRIARRQRKLEEITESNPVTLSTEDINAEISYLNRHLSTRIWILLTNGDMTEKIVESALGNEVRIKQ</sequence>
<accession>X1NZN1</accession>
<comment type="caution">
    <text evidence="1">The sequence shown here is derived from an EMBL/GenBank/DDBJ whole genome shotgun (WGS) entry which is preliminary data.</text>
</comment>
<organism evidence="1">
    <name type="scientific">marine sediment metagenome</name>
    <dbReference type="NCBI Taxonomy" id="412755"/>
    <lineage>
        <taxon>unclassified sequences</taxon>
        <taxon>metagenomes</taxon>
        <taxon>ecological metagenomes</taxon>
    </lineage>
</organism>
<proteinExistence type="predicted"/>
<dbReference type="EMBL" id="BARV01038596">
    <property type="protein sequence ID" value="GAI49078.1"/>
    <property type="molecule type" value="Genomic_DNA"/>
</dbReference>
<name>X1NZN1_9ZZZZ</name>
<evidence type="ECO:0000313" key="1">
    <source>
        <dbReference type="EMBL" id="GAI49078.1"/>
    </source>
</evidence>
<reference evidence="1" key="1">
    <citation type="journal article" date="2014" name="Front. Microbiol.">
        <title>High frequency of phylogenetically diverse reductive dehalogenase-homologous genes in deep subseafloor sedimentary metagenomes.</title>
        <authorList>
            <person name="Kawai M."/>
            <person name="Futagami T."/>
            <person name="Toyoda A."/>
            <person name="Takaki Y."/>
            <person name="Nishi S."/>
            <person name="Hori S."/>
            <person name="Arai W."/>
            <person name="Tsubouchi T."/>
            <person name="Morono Y."/>
            <person name="Uchiyama I."/>
            <person name="Ito T."/>
            <person name="Fujiyama A."/>
            <person name="Inagaki F."/>
            <person name="Takami H."/>
        </authorList>
    </citation>
    <scope>NUCLEOTIDE SEQUENCE</scope>
    <source>
        <strain evidence="1">Expedition CK06-06</strain>
    </source>
</reference>